<dbReference type="Proteomes" id="UP001202244">
    <property type="component" value="Chromosome"/>
</dbReference>
<accession>A0ABY3XNF6</accession>
<dbReference type="EMBL" id="CP093846">
    <property type="protein sequence ID" value="UNS95929.1"/>
    <property type="molecule type" value="Genomic_DNA"/>
</dbReference>
<feature type="region of interest" description="Disordered" evidence="1">
    <location>
        <begin position="1"/>
        <end position="27"/>
    </location>
</feature>
<protein>
    <recommendedName>
        <fullName evidence="4">HEAT repeat domain-containing protein</fullName>
    </recommendedName>
</protein>
<dbReference type="RefSeq" id="WP_242749857.1">
    <property type="nucleotide sequence ID" value="NZ_CP093846.1"/>
</dbReference>
<gene>
    <name evidence="2" type="ORF">MMF93_05030</name>
</gene>
<proteinExistence type="predicted"/>
<sequence>MTTPSASSNSSSHVADARGPLHTGPGDQHIYYGLSYGDIRASASSDRSGRDPRQIAVEELRALRRRFVDPAGSDRARELLEDKHAVMLTAGRGHGARAAAKVFLCQLPQGSRRFRELVDQAEEGDTAGRALDREQVERGAALLLDLSAVPSRRYETFMAELPWFLKVVRACDAWLAVVLPVQWRAGFEHVFRGLVVGLERPDPAAVLQAHLREGGIRVRRAEVAVPELEHELRTATMAQTADLSEDIRAAREGAPPGSQFATWLKTALATRAQGAQDVETHLSGLDSGAQRALLLTTALLHGARTDTVHEAAVRLARAVEHPEVATPLLHHRTLTARLTEIKAAAHRGRVRFTVAGYDAGVRRWFWDNYPQLRGPLADWLRAAPGFTALERADRLELVTRFAHERLRTGPPDGLAALAERWSRPSASQEELTMAARALGEGVVHARYGSHFRQQLYRWAQDAALPAHRAHVVIGVCSEVLSRRFPDQAMIRLRHVSRHREQGVRVTAREALARITDSDDRLYRSLLRRLTPGEEPRGLRDLGIFLHVADPARMTGDATVATLLADHWTAALAHLPPPRWRQALRAWLERAHTRPAARRAALRALATACARQRAAFGAVYAAACSWAAGDPARQHTVNALWEAAGTGPRPHPSPTPAAAR</sequence>
<keyword evidence="3" id="KW-1185">Reference proteome</keyword>
<feature type="compositionally biased region" description="Low complexity" evidence="1">
    <location>
        <begin position="1"/>
        <end position="12"/>
    </location>
</feature>
<evidence type="ECO:0000313" key="3">
    <source>
        <dbReference type="Proteomes" id="UP001202244"/>
    </source>
</evidence>
<organism evidence="2 3">
    <name type="scientific">Streptomyces tubbatahanensis</name>
    <dbReference type="NCBI Taxonomy" id="2923272"/>
    <lineage>
        <taxon>Bacteria</taxon>
        <taxon>Bacillati</taxon>
        <taxon>Actinomycetota</taxon>
        <taxon>Actinomycetes</taxon>
        <taxon>Kitasatosporales</taxon>
        <taxon>Streptomycetaceae</taxon>
        <taxon>Streptomyces</taxon>
    </lineage>
</organism>
<evidence type="ECO:0000256" key="1">
    <source>
        <dbReference type="SAM" id="MobiDB-lite"/>
    </source>
</evidence>
<reference evidence="2 3" key="1">
    <citation type="journal article" date="2023" name="Microbiol. Spectr.">
        <title>Synergy between Genome Mining, Metabolomics, and Bioinformatics Uncovers Antibacterial Chlorinated Carbazole Alkaloids and Their Biosynthetic Gene Cluster from Streptomyces tubbatahanensis sp. nov., a Novel Actinomycete Isolated from Sulu Sea, Philippines.</title>
        <authorList>
            <person name="Tenebro C.P."/>
            <person name="Trono D.J.V.L."/>
            <person name="Balida L.A.P."/>
            <person name="Bayog L.K.A."/>
            <person name="Bruna J.R."/>
            <person name="Sabido E.M."/>
            <person name="Caspe D.P.C."/>
            <person name="de Los Santos E.L.C."/>
            <person name="Saludes J.P."/>
            <person name="Dalisay D.S."/>
        </authorList>
    </citation>
    <scope>NUCLEOTIDE SEQUENCE [LARGE SCALE GENOMIC DNA]</scope>
    <source>
        <strain evidence="2 3">DSD3025</strain>
    </source>
</reference>
<evidence type="ECO:0000313" key="2">
    <source>
        <dbReference type="EMBL" id="UNS95929.1"/>
    </source>
</evidence>
<evidence type="ECO:0008006" key="4">
    <source>
        <dbReference type="Google" id="ProtNLM"/>
    </source>
</evidence>
<name>A0ABY3XNF6_9ACTN</name>